<accession>A0ABT5EW50</accession>
<evidence type="ECO:0000313" key="2">
    <source>
        <dbReference type="Proteomes" id="UP001221411"/>
    </source>
</evidence>
<gene>
    <name evidence="1" type="ORF">POL67_32250</name>
</gene>
<organism evidence="1 2">
    <name type="scientific">Polyangium mundeleinium</name>
    <dbReference type="NCBI Taxonomy" id="2995306"/>
    <lineage>
        <taxon>Bacteria</taxon>
        <taxon>Pseudomonadati</taxon>
        <taxon>Myxococcota</taxon>
        <taxon>Polyangia</taxon>
        <taxon>Polyangiales</taxon>
        <taxon>Polyangiaceae</taxon>
        <taxon>Polyangium</taxon>
    </lineage>
</organism>
<dbReference type="EMBL" id="JAQNDO010000001">
    <property type="protein sequence ID" value="MDC0746044.1"/>
    <property type="molecule type" value="Genomic_DNA"/>
</dbReference>
<reference evidence="1 2" key="1">
    <citation type="submission" date="2022-11" db="EMBL/GenBank/DDBJ databases">
        <title>Minimal conservation of predation-associated metabolite biosynthetic gene clusters underscores biosynthetic potential of Myxococcota including descriptions for ten novel species: Archangium lansinium sp. nov., Myxococcus landrumus sp. nov., Nannocystis bai.</title>
        <authorList>
            <person name="Ahearne A."/>
            <person name="Stevens C."/>
            <person name="Dowd S."/>
        </authorList>
    </citation>
    <scope>NUCLEOTIDE SEQUENCE [LARGE SCALE GENOMIC DNA]</scope>
    <source>
        <strain evidence="1 2">RJM3</strain>
    </source>
</reference>
<name>A0ABT5EW50_9BACT</name>
<keyword evidence="2" id="KW-1185">Reference proteome</keyword>
<dbReference type="Proteomes" id="UP001221411">
    <property type="component" value="Unassembled WGS sequence"/>
</dbReference>
<evidence type="ECO:0000313" key="1">
    <source>
        <dbReference type="EMBL" id="MDC0746044.1"/>
    </source>
</evidence>
<proteinExistence type="predicted"/>
<sequence length="248" mass="26416">MIAMSLFSTGPAATSQLENGYQKVVGSEGVFATDSTNGAVLAIPNSGAHALSVGPYSISASEHNDRVRTYFVAAGIPADQIGSVSVHTMVERGGLVQDLIKPDAPQLKLVAYYSLLNRAVDGIPVADSVAWARFNAEDVVVSETVFWPEIPGQAVADAKKMALTLADPSARAAFRAKLPVTDESEGHVVIRHSTHTWRGGFVAVASYDVNYRYPEGGGSYTRHFGLDGVEFRLPEEMVGANIPSDPRP</sequence>
<comment type="caution">
    <text evidence="1">The sequence shown here is derived from an EMBL/GenBank/DDBJ whole genome shotgun (WGS) entry which is preliminary data.</text>
</comment>
<protein>
    <submittedName>
        <fullName evidence="1">Uncharacterized protein</fullName>
    </submittedName>
</protein>
<dbReference type="RefSeq" id="WP_271924174.1">
    <property type="nucleotide sequence ID" value="NZ_JAQNDO010000001.1"/>
</dbReference>